<comment type="similarity">
    <text evidence="2">Belongs to the polycystin family.</text>
</comment>
<dbReference type="InterPro" id="IPR007889">
    <property type="entry name" value="HTH_Psq"/>
</dbReference>
<evidence type="ECO:0000259" key="9">
    <source>
        <dbReference type="PROSITE" id="PS50095"/>
    </source>
</evidence>
<evidence type="ECO:0000256" key="1">
    <source>
        <dbReference type="ARBA" id="ARBA00004141"/>
    </source>
</evidence>
<keyword evidence="5 8" id="KW-0472">Membrane</keyword>
<comment type="caution">
    <text evidence="10">The sequence shown here is derived from an EMBL/GenBank/DDBJ whole genome shotgun (WGS) entry which is preliminary data.</text>
</comment>
<evidence type="ECO:0000256" key="2">
    <source>
        <dbReference type="ARBA" id="ARBA00007200"/>
    </source>
</evidence>
<dbReference type="Pfam" id="PF01477">
    <property type="entry name" value="PLAT"/>
    <property type="match status" value="1"/>
</dbReference>
<dbReference type="InterPro" id="IPR051223">
    <property type="entry name" value="Polycystin"/>
</dbReference>
<dbReference type="InterPro" id="IPR046791">
    <property type="entry name" value="Polycystin_dom"/>
</dbReference>
<evidence type="ECO:0000256" key="7">
    <source>
        <dbReference type="SAM" id="Coils"/>
    </source>
</evidence>
<dbReference type="GO" id="GO:0005262">
    <property type="term" value="F:calcium channel activity"/>
    <property type="evidence" value="ECO:0007669"/>
    <property type="project" value="TreeGrafter"/>
</dbReference>
<evidence type="ECO:0000313" key="10">
    <source>
        <dbReference type="EMBL" id="KAK3726585.1"/>
    </source>
</evidence>
<feature type="domain" description="PLAT" evidence="9">
    <location>
        <begin position="151"/>
        <end position="268"/>
    </location>
</feature>
<dbReference type="Gene3D" id="2.60.60.20">
    <property type="entry name" value="PLAT/LH2 domain"/>
    <property type="match status" value="1"/>
</dbReference>
<evidence type="ECO:0000256" key="5">
    <source>
        <dbReference type="ARBA" id="ARBA00023136"/>
    </source>
</evidence>
<feature type="transmembrane region" description="Helical" evidence="8">
    <location>
        <begin position="507"/>
        <end position="531"/>
    </location>
</feature>
<sequence length="953" mass="109251">MDINSGPLRLAPNQGTIRGSDSAQHGIIAYRTNIKLAPYRVDCKHYDTIVDAFKSDKCYMTELTTLNYLHCRCTVAGAYTGSIENSSSLIYPMNFSITGKQIFDNPLAATLLVATWMVFIAMVRWARLLDKHDVEACKVTPLQDNSNRHTYLYLIGVNTGRSIRAGTTSNVYIYLKGSWDRSETHHLYDSSRQPFQKGAQNWFLLTTMDDIGDINSVVVWTDFSGAYPSWFLKNIIVKNLQTNESWNFQYNSWLSIAYGSRELVTEIPAYKERAASTTRIMQVHNMTKRHMQNDHLWLGLFTKTPTDRFTRVQRLTTGLTMLHTLMLLNLTFFRVFEIDVSGAERQHITILGQKIHLSSIFISLESAFIITILGLFLAFIFIRTKDKPAKKRSTNLTEEQQDMMMRQEDIISRKKQGLGKLYPFLTGSDFGSTLESGSSDEDSGAQTDKSANALLDRIFKRDIKLTEAELALIQAEKEAKKKEKSELKKWKEELVATKLISTRTFMLPWWSISLTWLAVIVLNVMFAYYIFQHGLKLLVEESLEWLLSFFLGIFFNVAIFIPILVLLSAAFRVLVLKKQQTRHEQGPISHIGEGLMLLLKNRMRSSTADSYRRRLNSAHPSAILSGAAKSVLYRLQVESEAREMIRDLILYTLFMATILIIINGHLNVNNEYKQKVSVENELLGLMSKEQLDEDEEGLLSEIRTVDQMWKYLIDVVAVKLIPEIDDLKNDMTRNFLLMGHARLRQVRSTTAQIDCFKGIPDIVWPRHQSHQCIQHLSKYQPEENRSFDVDWADLNNPNPDLLGNSVFRYHSAEKLKASAFFGEHGIYSGGGYIQLFLREDPGAIQNILQQLANSKWVDRFTRIMPRQYQHKAARGTFTKDAMEMVVAANLEGRSLRKAASDFGVNYKTLQRYVKLHQKDGNIEKANFGYSTQKKRIFSDEQEQALLDYIIEAS</sequence>
<keyword evidence="3 8" id="KW-0812">Transmembrane</keyword>
<dbReference type="GO" id="GO:0050982">
    <property type="term" value="P:detection of mechanical stimulus"/>
    <property type="evidence" value="ECO:0007669"/>
    <property type="project" value="TreeGrafter"/>
</dbReference>
<organism evidence="10 11">
    <name type="scientific">Elysia crispata</name>
    <name type="common">lettuce slug</name>
    <dbReference type="NCBI Taxonomy" id="231223"/>
    <lineage>
        <taxon>Eukaryota</taxon>
        <taxon>Metazoa</taxon>
        <taxon>Spiralia</taxon>
        <taxon>Lophotrochozoa</taxon>
        <taxon>Mollusca</taxon>
        <taxon>Gastropoda</taxon>
        <taxon>Heterobranchia</taxon>
        <taxon>Euthyneura</taxon>
        <taxon>Panpulmonata</taxon>
        <taxon>Sacoglossa</taxon>
        <taxon>Placobranchoidea</taxon>
        <taxon>Plakobranchidae</taxon>
        <taxon>Elysia</taxon>
    </lineage>
</organism>
<dbReference type="AlphaFoldDB" id="A0AAE0XZ75"/>
<dbReference type="Pfam" id="PF20519">
    <property type="entry name" value="Polycystin_dom"/>
    <property type="match status" value="1"/>
</dbReference>
<keyword evidence="11" id="KW-1185">Reference proteome</keyword>
<proteinExistence type="inferred from homology"/>
<gene>
    <name evidence="10" type="ORF">RRG08_041817</name>
</gene>
<dbReference type="PANTHER" id="PTHR10877">
    <property type="entry name" value="POLYCYSTIN FAMILY MEMBER"/>
    <property type="match status" value="1"/>
</dbReference>
<evidence type="ECO:0000256" key="3">
    <source>
        <dbReference type="ARBA" id="ARBA00022692"/>
    </source>
</evidence>
<accession>A0AAE0XZ75</accession>
<feature type="coiled-coil region" evidence="7">
    <location>
        <begin position="463"/>
        <end position="493"/>
    </location>
</feature>
<dbReference type="Pfam" id="PF05225">
    <property type="entry name" value="HTH_psq"/>
    <property type="match status" value="1"/>
</dbReference>
<feature type="transmembrane region" description="Helical" evidence="8">
    <location>
        <begin position="648"/>
        <end position="666"/>
    </location>
</feature>
<dbReference type="SUPFAM" id="SSF49723">
    <property type="entry name" value="Lipase/lipooxygenase domain (PLAT/LH2 domain)"/>
    <property type="match status" value="1"/>
</dbReference>
<dbReference type="Proteomes" id="UP001283361">
    <property type="component" value="Unassembled WGS sequence"/>
</dbReference>
<dbReference type="GO" id="GO:0016020">
    <property type="term" value="C:membrane"/>
    <property type="evidence" value="ECO:0007669"/>
    <property type="project" value="UniProtKB-SubCell"/>
</dbReference>
<dbReference type="InterPro" id="IPR001024">
    <property type="entry name" value="PLAT/LH2_dom"/>
</dbReference>
<dbReference type="GO" id="GO:0003677">
    <property type="term" value="F:DNA binding"/>
    <property type="evidence" value="ECO:0007669"/>
    <property type="project" value="InterPro"/>
</dbReference>
<comment type="caution">
    <text evidence="6">Lacks conserved residue(s) required for the propagation of feature annotation.</text>
</comment>
<dbReference type="InterPro" id="IPR009057">
    <property type="entry name" value="Homeodomain-like_sf"/>
</dbReference>
<keyword evidence="7" id="KW-0175">Coiled coil</keyword>
<dbReference type="PANTHER" id="PTHR10877:SF150">
    <property type="entry name" value="REJ DOMAIN-CONTAINING PROTEIN"/>
    <property type="match status" value="1"/>
</dbReference>
<reference evidence="10" key="1">
    <citation type="journal article" date="2023" name="G3 (Bethesda)">
        <title>A reference genome for the long-term kleptoplast-retaining sea slug Elysia crispata morphotype clarki.</title>
        <authorList>
            <person name="Eastman K.E."/>
            <person name="Pendleton A.L."/>
            <person name="Shaikh M.A."/>
            <person name="Suttiyut T."/>
            <person name="Ogas R."/>
            <person name="Tomko P."/>
            <person name="Gavelis G."/>
            <person name="Widhalm J.R."/>
            <person name="Wisecaver J.H."/>
        </authorList>
    </citation>
    <scope>NUCLEOTIDE SEQUENCE</scope>
    <source>
        <strain evidence="10">ECLA1</strain>
    </source>
</reference>
<evidence type="ECO:0000256" key="4">
    <source>
        <dbReference type="ARBA" id="ARBA00022989"/>
    </source>
</evidence>
<comment type="subcellular location">
    <subcellularLocation>
        <location evidence="1">Membrane</location>
        <topology evidence="1">Multi-pass membrane protein</topology>
    </subcellularLocation>
</comment>
<name>A0AAE0XZ75_9GAST</name>
<dbReference type="InterPro" id="IPR036392">
    <property type="entry name" value="PLAT/LH2_dom_sf"/>
</dbReference>
<evidence type="ECO:0000256" key="8">
    <source>
        <dbReference type="SAM" id="Phobius"/>
    </source>
</evidence>
<protein>
    <recommendedName>
        <fullName evidence="9">PLAT domain-containing protein</fullName>
    </recommendedName>
</protein>
<evidence type="ECO:0000256" key="6">
    <source>
        <dbReference type="PROSITE-ProRule" id="PRU00152"/>
    </source>
</evidence>
<dbReference type="EMBL" id="JAWDGP010007296">
    <property type="protein sequence ID" value="KAK3726585.1"/>
    <property type="molecule type" value="Genomic_DNA"/>
</dbReference>
<dbReference type="SUPFAM" id="SSF46689">
    <property type="entry name" value="Homeodomain-like"/>
    <property type="match status" value="1"/>
</dbReference>
<dbReference type="PROSITE" id="PS50095">
    <property type="entry name" value="PLAT"/>
    <property type="match status" value="1"/>
</dbReference>
<feature type="transmembrane region" description="Helical" evidence="8">
    <location>
        <begin position="356"/>
        <end position="382"/>
    </location>
</feature>
<keyword evidence="4 8" id="KW-1133">Transmembrane helix</keyword>
<evidence type="ECO:0000313" key="11">
    <source>
        <dbReference type="Proteomes" id="UP001283361"/>
    </source>
</evidence>
<feature type="transmembrane region" description="Helical" evidence="8">
    <location>
        <begin position="551"/>
        <end position="575"/>
    </location>
</feature>